<feature type="domain" description="Glycosyltransferase subfamily 4-like N-terminal" evidence="1">
    <location>
        <begin position="22"/>
        <end position="204"/>
    </location>
</feature>
<reference evidence="2 3" key="1">
    <citation type="submission" date="2019-08" db="EMBL/GenBank/DDBJ databases">
        <title>Deep-cultivation of Planctomycetes and their phenomic and genomic characterization uncovers novel biology.</title>
        <authorList>
            <person name="Wiegand S."/>
            <person name="Jogler M."/>
            <person name="Boedeker C."/>
            <person name="Pinto D."/>
            <person name="Vollmers J."/>
            <person name="Rivas-Marin E."/>
            <person name="Kohn T."/>
            <person name="Peeters S.H."/>
            <person name="Heuer A."/>
            <person name="Rast P."/>
            <person name="Oberbeckmann S."/>
            <person name="Bunk B."/>
            <person name="Jeske O."/>
            <person name="Meyerdierks A."/>
            <person name="Storesund J.E."/>
            <person name="Kallscheuer N."/>
            <person name="Luecker S."/>
            <person name="Lage O.M."/>
            <person name="Pohl T."/>
            <person name="Merkel B.J."/>
            <person name="Hornburger P."/>
            <person name="Mueller R.-W."/>
            <person name="Bruemmer F."/>
            <person name="Labrenz M."/>
            <person name="Spormann A.M."/>
            <person name="Op den Camp H."/>
            <person name="Overmann J."/>
            <person name="Amann R."/>
            <person name="Jetten M.S.M."/>
            <person name="Mascher T."/>
            <person name="Medema M.H."/>
            <person name="Devos D.P."/>
            <person name="Kaster A.-K."/>
            <person name="Ovreas L."/>
            <person name="Rohde M."/>
            <person name="Galperin M.Y."/>
            <person name="Jogler C."/>
        </authorList>
    </citation>
    <scope>NUCLEOTIDE SEQUENCE [LARGE SCALE GENOMIC DNA]</scope>
    <source>
        <strain evidence="2 3">Pr1d</strain>
    </source>
</reference>
<organism evidence="2 3">
    <name type="scientific">Bythopirellula goksoeyrii</name>
    <dbReference type="NCBI Taxonomy" id="1400387"/>
    <lineage>
        <taxon>Bacteria</taxon>
        <taxon>Pseudomonadati</taxon>
        <taxon>Planctomycetota</taxon>
        <taxon>Planctomycetia</taxon>
        <taxon>Pirellulales</taxon>
        <taxon>Lacipirellulaceae</taxon>
        <taxon>Bythopirellula</taxon>
    </lineage>
</organism>
<evidence type="ECO:0000259" key="1">
    <source>
        <dbReference type="Pfam" id="PF13579"/>
    </source>
</evidence>
<protein>
    <recommendedName>
        <fullName evidence="1">Glycosyltransferase subfamily 4-like N-terminal domain-containing protein</fullName>
    </recommendedName>
</protein>
<evidence type="ECO:0000313" key="2">
    <source>
        <dbReference type="EMBL" id="QEG36044.1"/>
    </source>
</evidence>
<dbReference type="InterPro" id="IPR028098">
    <property type="entry name" value="Glyco_trans_4-like_N"/>
</dbReference>
<accession>A0A5B9QAF1</accession>
<dbReference type="Pfam" id="PF13579">
    <property type="entry name" value="Glyco_trans_4_4"/>
    <property type="match status" value="1"/>
</dbReference>
<dbReference type="GO" id="GO:0016757">
    <property type="term" value="F:glycosyltransferase activity"/>
    <property type="evidence" value="ECO:0007669"/>
    <property type="project" value="UniProtKB-ARBA"/>
</dbReference>
<dbReference type="Proteomes" id="UP000323917">
    <property type="component" value="Chromosome"/>
</dbReference>
<sequence length="414" mass="47050">MAKLLIVTPFFPPSAASGSFRILGFAKHLPKFGWDVTVVSSGSRPWEANDPELINQIPPQTSVRYVDFPLERARLLWHQVLQRFRIKGCTDVWNRPALKECRIAIEKDRTDVVLTSGPPHNVHLIGRSLQRQYSLPWVADFRDPWCSWGNETPYFNNHFLLEHFWERSVFQRASMIVANTENTARMFKELFPGVADRIVAVPNGYDPMGMEPIAPERKHHERFTLLHTGMIYAGRNPQPIVEALRQLTMKGGIHGKTPVLRLLGKCFDDSLRIDLERLGLLRWVEFADSVSYLEAAKEARLSDMLVLLDSPGRRIGVPAKLYEYLGSCRPILALSEKNSDSALVLQKSGVAHRVVSDFLDIEHLSEVIKNLAEETTAMRPAKDNSFLNSLTRESNAQKLSHALKSVMLHKNTIR</sequence>
<dbReference type="OrthoDB" id="9794575at2"/>
<dbReference type="EMBL" id="CP042913">
    <property type="protein sequence ID" value="QEG36044.1"/>
    <property type="molecule type" value="Genomic_DNA"/>
</dbReference>
<name>A0A5B9QAF1_9BACT</name>
<evidence type="ECO:0000313" key="3">
    <source>
        <dbReference type="Proteomes" id="UP000323917"/>
    </source>
</evidence>
<proteinExistence type="predicted"/>
<dbReference type="RefSeq" id="WP_148074462.1">
    <property type="nucleotide sequence ID" value="NZ_CP042913.1"/>
</dbReference>
<keyword evidence="3" id="KW-1185">Reference proteome</keyword>
<dbReference type="Gene3D" id="3.40.50.2000">
    <property type="entry name" value="Glycogen Phosphorylase B"/>
    <property type="match status" value="1"/>
</dbReference>
<dbReference type="AlphaFoldDB" id="A0A5B9QAF1"/>
<dbReference type="SUPFAM" id="SSF53756">
    <property type="entry name" value="UDP-Glycosyltransferase/glycogen phosphorylase"/>
    <property type="match status" value="1"/>
</dbReference>
<gene>
    <name evidence="2" type="ORF">Pr1d_33530</name>
</gene>
<dbReference type="KEGG" id="bgok:Pr1d_33530"/>